<gene>
    <name evidence="1" type="ORF">FF041_24660</name>
</gene>
<name>A0A646KLR8_STRJU</name>
<sequence>MSKAASRIDAEWTFRSKRAAEGKLAKLPVSTARFGAKVGLDSTAPAGRTQSVPVTVQGPAAGKGLKSLSVHVSYDAGKSWKKLTVAKGEVSVKNPAKGKSLALRAKVTDKKGNTGSVTVYDAYFGK</sequence>
<dbReference type="OrthoDB" id="4338393at2"/>
<dbReference type="EMBL" id="VCLA01000167">
    <property type="protein sequence ID" value="MQT03269.1"/>
    <property type="molecule type" value="Genomic_DNA"/>
</dbReference>
<accession>A0A646KLR8</accession>
<comment type="caution">
    <text evidence="1">The sequence shown here is derived from an EMBL/GenBank/DDBJ whole genome shotgun (WGS) entry which is preliminary data.</text>
</comment>
<dbReference type="Gene3D" id="2.60.40.650">
    <property type="match status" value="1"/>
</dbReference>
<reference evidence="1 2" key="1">
    <citation type="submission" date="2019-05" db="EMBL/GenBank/DDBJ databases">
        <title>Comparative genomics and metabolomics analyses of clavulanic acid producing Streptomyces species provides insight into specialized metabolism and evolution of beta-lactam biosynthetic gene clusters.</title>
        <authorList>
            <person name="Moore M.A."/>
            <person name="Cruz-Morales P."/>
            <person name="Barona Gomez F."/>
            <person name="Kapil T."/>
        </authorList>
    </citation>
    <scope>NUCLEOTIDE SEQUENCE [LARGE SCALE GENOMIC DNA]</scope>
    <source>
        <strain evidence="1 2">NRRL 5741</strain>
    </source>
</reference>
<protein>
    <submittedName>
        <fullName evidence="1">Uncharacterized protein</fullName>
    </submittedName>
</protein>
<proteinExistence type="predicted"/>
<dbReference type="AlphaFoldDB" id="A0A646KLR8"/>
<dbReference type="Proteomes" id="UP000419138">
    <property type="component" value="Unassembled WGS sequence"/>
</dbReference>
<organism evidence="1 2">
    <name type="scientific">Streptomyces jumonjinensis</name>
    <dbReference type="NCBI Taxonomy" id="1945"/>
    <lineage>
        <taxon>Bacteria</taxon>
        <taxon>Bacillati</taxon>
        <taxon>Actinomycetota</taxon>
        <taxon>Actinomycetes</taxon>
        <taxon>Kitasatosporales</taxon>
        <taxon>Streptomycetaceae</taxon>
        <taxon>Streptomyces</taxon>
    </lineage>
</organism>
<keyword evidence="2" id="KW-1185">Reference proteome</keyword>
<evidence type="ECO:0000313" key="2">
    <source>
        <dbReference type="Proteomes" id="UP000419138"/>
    </source>
</evidence>
<evidence type="ECO:0000313" key="1">
    <source>
        <dbReference type="EMBL" id="MQT03269.1"/>
    </source>
</evidence>